<organism evidence="1 2">
    <name type="scientific">Paracoccus simplex</name>
    <dbReference type="NCBI Taxonomy" id="2086346"/>
    <lineage>
        <taxon>Bacteria</taxon>
        <taxon>Pseudomonadati</taxon>
        <taxon>Pseudomonadota</taxon>
        <taxon>Alphaproteobacteria</taxon>
        <taxon>Rhodobacterales</taxon>
        <taxon>Paracoccaceae</taxon>
        <taxon>Paracoccus</taxon>
    </lineage>
</organism>
<dbReference type="RefSeq" id="WP_379032680.1">
    <property type="nucleotide sequence ID" value="NZ_JBHRXE010000050.1"/>
</dbReference>
<sequence length="404" mass="44780">MTQSTIKEPTYRLGHSSFSADAERLQQILAWAHEKKARPTCLCSRAEPPMYVAKIGSGFFLKRMPGTGHLHEPSCPTFDPPPEVSGLGQVNGQAIVTDEAGETLLKLDFPLSVKGARATPVGDGGDEATSAEASPSKLRLLATLHYLWEAADLTKWRSAYGRRRSWWIVHRELQGVAARTKTKAGAMADTLFVPPVYSIEDKDRLAAERRRFMHRLLPAKGKPVPLGILVAELKGQQPSQYGRKLTFKHLPDFPLFMDEETGKRFDKIAGEKVEMVEAMPDTHLICIATFSTKGNYGNVREIAVMPVTGQWLPFDNEREHELVQALMDRDFVKCLKYNLKAGAPVANALLLDAESPVALFSPPADMPGEEEDELRAIAAEGVYPAWHWPAGEFEMPVLPERKGV</sequence>
<protein>
    <submittedName>
        <fullName evidence="1">DUF1173 family protein</fullName>
    </submittedName>
</protein>
<accession>A0ABV7S358</accession>
<evidence type="ECO:0000313" key="2">
    <source>
        <dbReference type="Proteomes" id="UP001595596"/>
    </source>
</evidence>
<dbReference type="Pfam" id="PF06666">
    <property type="entry name" value="DUF1173"/>
    <property type="match status" value="1"/>
</dbReference>
<evidence type="ECO:0000313" key="1">
    <source>
        <dbReference type="EMBL" id="MFC3571153.1"/>
    </source>
</evidence>
<dbReference type="InterPro" id="IPR009553">
    <property type="entry name" value="DUF1173"/>
</dbReference>
<reference evidence="2" key="1">
    <citation type="journal article" date="2019" name="Int. J. Syst. Evol. Microbiol.">
        <title>The Global Catalogue of Microorganisms (GCM) 10K type strain sequencing project: providing services to taxonomists for standard genome sequencing and annotation.</title>
        <authorList>
            <consortium name="The Broad Institute Genomics Platform"/>
            <consortium name="The Broad Institute Genome Sequencing Center for Infectious Disease"/>
            <person name="Wu L."/>
            <person name="Ma J."/>
        </authorList>
    </citation>
    <scope>NUCLEOTIDE SEQUENCE [LARGE SCALE GENOMIC DNA]</scope>
    <source>
        <strain evidence="2">VKM B-3226</strain>
    </source>
</reference>
<comment type="caution">
    <text evidence="1">The sequence shown here is derived from an EMBL/GenBank/DDBJ whole genome shotgun (WGS) entry which is preliminary data.</text>
</comment>
<gene>
    <name evidence="1" type="ORF">ACFOMP_16970</name>
</gene>
<dbReference type="EMBL" id="JBHRXE010000050">
    <property type="protein sequence ID" value="MFC3571153.1"/>
    <property type="molecule type" value="Genomic_DNA"/>
</dbReference>
<proteinExistence type="predicted"/>
<keyword evidence="2" id="KW-1185">Reference proteome</keyword>
<dbReference type="Proteomes" id="UP001595596">
    <property type="component" value="Unassembled WGS sequence"/>
</dbReference>
<name>A0ABV7S358_9RHOB</name>